<keyword evidence="2" id="KW-1185">Reference proteome</keyword>
<dbReference type="AlphaFoldDB" id="A0A7W6NBV2"/>
<accession>A0A7W6NBV2</accession>
<protein>
    <submittedName>
        <fullName evidence="1">Alpha-D-ribose 1-methylphosphonate 5-triphosphate diphosphatase PhnM</fullName>
    </submittedName>
</protein>
<organism evidence="1 2">
    <name type="scientific">Devosia subaequoris</name>
    <dbReference type="NCBI Taxonomy" id="395930"/>
    <lineage>
        <taxon>Bacteria</taxon>
        <taxon>Pseudomonadati</taxon>
        <taxon>Pseudomonadota</taxon>
        <taxon>Alphaproteobacteria</taxon>
        <taxon>Hyphomicrobiales</taxon>
        <taxon>Devosiaceae</taxon>
        <taxon>Devosia</taxon>
    </lineage>
</organism>
<evidence type="ECO:0000313" key="1">
    <source>
        <dbReference type="EMBL" id="MBB4052076.1"/>
    </source>
</evidence>
<sequence length="126" mass="13568">MPAIRLDQTILTNARIVRADQVMEGGVEMAGASSPRRALATAGLLDIVSSDYIPFAMLQSACCLVDTVEGKSVPDAKGLVTRRPAEAVGPADRGEIALGKRVDLMQHRLDGVPIVRTMWRQGRRVS</sequence>
<comment type="caution">
    <text evidence="1">The sequence shown here is derived from an EMBL/GenBank/DDBJ whole genome shotgun (WGS) entry which is preliminary data.</text>
</comment>
<dbReference type="Proteomes" id="UP000547011">
    <property type="component" value="Unassembled WGS sequence"/>
</dbReference>
<gene>
    <name evidence="1" type="ORF">GGR20_001718</name>
</gene>
<evidence type="ECO:0000313" key="2">
    <source>
        <dbReference type="Proteomes" id="UP000547011"/>
    </source>
</evidence>
<proteinExistence type="predicted"/>
<name>A0A7W6NBV2_9HYPH</name>
<dbReference type="RefSeq" id="WP_183310796.1">
    <property type="nucleotide sequence ID" value="NZ_JACIEW010000003.1"/>
</dbReference>
<dbReference type="EMBL" id="JACIEW010000003">
    <property type="protein sequence ID" value="MBB4052076.1"/>
    <property type="molecule type" value="Genomic_DNA"/>
</dbReference>
<reference evidence="1 2" key="1">
    <citation type="submission" date="2020-08" db="EMBL/GenBank/DDBJ databases">
        <title>Genomic Encyclopedia of Type Strains, Phase IV (KMG-IV): sequencing the most valuable type-strain genomes for metagenomic binning, comparative biology and taxonomic classification.</title>
        <authorList>
            <person name="Goeker M."/>
        </authorList>
    </citation>
    <scope>NUCLEOTIDE SEQUENCE [LARGE SCALE GENOMIC DNA]</scope>
    <source>
        <strain evidence="1 2">DSM 23447</strain>
    </source>
</reference>